<dbReference type="AlphaFoldDB" id="A0A5B8Y275"/>
<feature type="region of interest" description="Disordered" evidence="1">
    <location>
        <begin position="111"/>
        <end position="436"/>
    </location>
</feature>
<feature type="compositionally biased region" description="Polar residues" evidence="1">
    <location>
        <begin position="251"/>
        <end position="276"/>
    </location>
</feature>
<keyword evidence="4" id="KW-1185">Reference proteome</keyword>
<evidence type="ECO:0000256" key="1">
    <source>
        <dbReference type="SAM" id="MobiDB-lite"/>
    </source>
</evidence>
<evidence type="ECO:0000256" key="2">
    <source>
        <dbReference type="SAM" id="SignalP"/>
    </source>
</evidence>
<feature type="compositionally biased region" description="Basic and acidic residues" evidence="1">
    <location>
        <begin position="123"/>
        <end position="137"/>
    </location>
</feature>
<feature type="signal peptide" evidence="2">
    <location>
        <begin position="1"/>
        <end position="17"/>
    </location>
</feature>
<feature type="compositionally biased region" description="Basic and acidic residues" evidence="1">
    <location>
        <begin position="346"/>
        <end position="359"/>
    </location>
</feature>
<keyword evidence="2" id="KW-0732">Signal</keyword>
<name>A0A5B8Y275_9DELT</name>
<accession>A0A5B8Y275</accession>
<dbReference type="PROSITE" id="PS51257">
    <property type="entry name" value="PROKAR_LIPOPROTEIN"/>
    <property type="match status" value="1"/>
</dbReference>
<sequence>MTPKLLLLAALSMFASACVTGGHSRTVYTETTHDPYYEDTYYEDVYYEPGYDGYADTYYEETYVYPAPTEYEREFIYVYYGDTYVYQNTTYIWIEHERRYVSERHIRPRDRDRYYSGKRPQRTHADTSNHPRVRDTTSRPTTKTHNDRTRRPVDRPVRTKTGGKVADARPERGVTPKATPKKRVPKTITIPQNTADRGRGLDQSPSDTRTTGKPVNTGRPAHAGKPVNTGRPVNTGKPVDTGGPVNAGRPINTTRPSKTTRPVNTNSDRGLPSSNIPNRNVPVRNVPRQNNNRPEQTRDRFQNTPTTRGKTVSTPSRRNAETTTRGNSVGYDRPTRTFDNQPRKSNTIERERYQPRTRDSAIPQGRRNPNNAGNVKGKPAPQNTTSKYRVDPNHAADPAYGPGKSKSSSKKESGKSDTTRGLPSSKSDRRGAPIRR</sequence>
<dbReference type="KEGG" id="bbae:FRD01_21655"/>
<proteinExistence type="predicted"/>
<feature type="compositionally biased region" description="Polar residues" evidence="1">
    <location>
        <begin position="203"/>
        <end position="214"/>
    </location>
</feature>
<dbReference type="Proteomes" id="UP000321595">
    <property type="component" value="Chromosome"/>
</dbReference>
<gene>
    <name evidence="3" type="ORF">FRD01_21655</name>
</gene>
<dbReference type="RefSeq" id="WP_146963022.1">
    <property type="nucleotide sequence ID" value="NZ_CP042467.1"/>
</dbReference>
<evidence type="ECO:0000313" key="4">
    <source>
        <dbReference type="Proteomes" id="UP000321595"/>
    </source>
</evidence>
<feature type="compositionally biased region" description="Basic and acidic residues" evidence="1">
    <location>
        <begin position="426"/>
        <end position="436"/>
    </location>
</feature>
<organism evidence="3 4">
    <name type="scientific">Microvenator marinus</name>
    <dbReference type="NCBI Taxonomy" id="2600177"/>
    <lineage>
        <taxon>Bacteria</taxon>
        <taxon>Deltaproteobacteria</taxon>
        <taxon>Bradymonadales</taxon>
        <taxon>Microvenatoraceae</taxon>
        <taxon>Microvenator</taxon>
    </lineage>
</organism>
<evidence type="ECO:0000313" key="3">
    <source>
        <dbReference type="EMBL" id="QED29789.1"/>
    </source>
</evidence>
<reference evidence="3 4" key="1">
    <citation type="submission" date="2019-08" db="EMBL/GenBank/DDBJ databases">
        <authorList>
            <person name="Liang Q."/>
        </authorList>
    </citation>
    <scope>NUCLEOTIDE SEQUENCE [LARGE SCALE GENOMIC DNA]</scope>
    <source>
        <strain evidence="3 4">V1718</strain>
    </source>
</reference>
<feature type="compositionally biased region" description="Basic and acidic residues" evidence="1">
    <location>
        <begin position="409"/>
        <end position="418"/>
    </location>
</feature>
<feature type="chain" id="PRO_5022907607" evidence="2">
    <location>
        <begin position="18"/>
        <end position="436"/>
    </location>
</feature>
<dbReference type="EMBL" id="CP042467">
    <property type="protein sequence ID" value="QED29789.1"/>
    <property type="molecule type" value="Genomic_DNA"/>
</dbReference>
<feature type="compositionally biased region" description="Polar residues" evidence="1">
    <location>
        <begin position="302"/>
        <end position="327"/>
    </location>
</feature>
<feature type="compositionally biased region" description="Basic and acidic residues" evidence="1">
    <location>
        <begin position="144"/>
        <end position="157"/>
    </location>
</feature>
<feature type="compositionally biased region" description="Low complexity" evidence="1">
    <location>
        <begin position="277"/>
        <end position="294"/>
    </location>
</feature>
<protein>
    <submittedName>
        <fullName evidence="3">Uncharacterized protein</fullName>
    </submittedName>
</protein>